<sequence length="128" mass="14614">MLLKIVQNINSVEPNGFKVALNGIITVFIGLILIAFSIWLFNVIFKYFGNRKKEDIKIPGKGMDVSKAQEKIHIKKKKVDDDTLIAIATALELYQRLHIETLQSKITFKSGKQKSNWKLGYKVGHRDN</sequence>
<organism evidence="7 8">
    <name type="scientific">Candidatus Mcinerneyibacterium aminivorans</name>
    <dbReference type="NCBI Taxonomy" id="2703815"/>
    <lineage>
        <taxon>Bacteria</taxon>
        <taxon>Candidatus Macinerneyibacteriota</taxon>
        <taxon>Candidatus Mcinerneyibacteria</taxon>
        <taxon>Candidatus Mcinerneyibacteriales</taxon>
        <taxon>Candidatus Mcinerneyibacteriaceae</taxon>
        <taxon>Candidatus Mcinerneyibacterium</taxon>
    </lineage>
</organism>
<proteinExistence type="predicted"/>
<comment type="subcellular location">
    <subcellularLocation>
        <location evidence="1">Cell membrane</location>
    </subcellularLocation>
</comment>
<reference evidence="7" key="1">
    <citation type="submission" date="2019-08" db="EMBL/GenBank/DDBJ databases">
        <title>Genomic characterization of a novel candidate phylum (ARYD3) from a high temperature, high salinity tertiary oil reservoir in north central Oklahoma, USA.</title>
        <authorList>
            <person name="Youssef N.H."/>
            <person name="Yadav A."/>
            <person name="Elshahed M.S."/>
        </authorList>
    </citation>
    <scope>NUCLEOTIDE SEQUENCE [LARGE SCALE GENOMIC DNA]</scope>
    <source>
        <strain evidence="7">ARYD3</strain>
    </source>
</reference>
<keyword evidence="5 6" id="KW-0472">Membrane</keyword>
<evidence type="ECO:0000313" key="7">
    <source>
        <dbReference type="EMBL" id="TYB32217.1"/>
    </source>
</evidence>
<keyword evidence="3 6" id="KW-0812">Transmembrane</keyword>
<dbReference type="GO" id="GO:0036376">
    <property type="term" value="P:sodium ion export across plasma membrane"/>
    <property type="evidence" value="ECO:0007669"/>
    <property type="project" value="InterPro"/>
</dbReference>
<gene>
    <name evidence="7" type="ORF">FXF47_00330</name>
</gene>
<dbReference type="Proteomes" id="UP000324143">
    <property type="component" value="Unassembled WGS sequence"/>
</dbReference>
<evidence type="ECO:0000256" key="1">
    <source>
        <dbReference type="ARBA" id="ARBA00004236"/>
    </source>
</evidence>
<dbReference type="GO" id="GO:0015081">
    <property type="term" value="F:sodium ion transmembrane transporter activity"/>
    <property type="evidence" value="ECO:0007669"/>
    <property type="project" value="InterPro"/>
</dbReference>
<evidence type="ECO:0008006" key="9">
    <source>
        <dbReference type="Google" id="ProtNLM"/>
    </source>
</evidence>
<protein>
    <recommendedName>
        <fullName evidence="9">Oxaloacetate decarboxylase gamma chain</fullName>
    </recommendedName>
</protein>
<evidence type="ECO:0000256" key="6">
    <source>
        <dbReference type="SAM" id="Phobius"/>
    </source>
</evidence>
<keyword evidence="8" id="KW-1185">Reference proteome</keyword>
<evidence type="ECO:0000256" key="3">
    <source>
        <dbReference type="ARBA" id="ARBA00022692"/>
    </source>
</evidence>
<comment type="caution">
    <text evidence="7">The sequence shown here is derived from an EMBL/GenBank/DDBJ whole genome shotgun (WGS) entry which is preliminary data.</text>
</comment>
<name>A0A5D0MEW4_9BACT</name>
<keyword evidence="2" id="KW-1003">Cell membrane</keyword>
<evidence type="ECO:0000313" key="8">
    <source>
        <dbReference type="Proteomes" id="UP000324143"/>
    </source>
</evidence>
<evidence type="ECO:0000256" key="2">
    <source>
        <dbReference type="ARBA" id="ARBA00022475"/>
    </source>
</evidence>
<feature type="transmembrane region" description="Helical" evidence="6">
    <location>
        <begin position="20"/>
        <end position="45"/>
    </location>
</feature>
<dbReference type="Pfam" id="PF04277">
    <property type="entry name" value="OAD_gamma"/>
    <property type="match status" value="1"/>
</dbReference>
<evidence type="ECO:0000256" key="4">
    <source>
        <dbReference type="ARBA" id="ARBA00022989"/>
    </source>
</evidence>
<dbReference type="InterPro" id="IPR005899">
    <property type="entry name" value="Na_pump_deCOase"/>
</dbReference>
<accession>A0A5D0MEW4</accession>
<dbReference type="EMBL" id="VSIX01000003">
    <property type="protein sequence ID" value="TYB32217.1"/>
    <property type="molecule type" value="Genomic_DNA"/>
</dbReference>
<dbReference type="AlphaFoldDB" id="A0A5D0MEW4"/>
<keyword evidence="4 6" id="KW-1133">Transmembrane helix</keyword>
<evidence type="ECO:0000256" key="5">
    <source>
        <dbReference type="ARBA" id="ARBA00023136"/>
    </source>
</evidence>
<dbReference type="GO" id="GO:0005886">
    <property type="term" value="C:plasma membrane"/>
    <property type="evidence" value="ECO:0007669"/>
    <property type="project" value="UniProtKB-SubCell"/>
</dbReference>